<dbReference type="EMBL" id="JBBPFD010000666">
    <property type="protein sequence ID" value="KAK7877889.1"/>
    <property type="molecule type" value="Genomic_DNA"/>
</dbReference>
<organism evidence="2 3">
    <name type="scientific">Mugilogobius chulae</name>
    <name type="common">yellowstripe goby</name>
    <dbReference type="NCBI Taxonomy" id="88201"/>
    <lineage>
        <taxon>Eukaryota</taxon>
        <taxon>Metazoa</taxon>
        <taxon>Chordata</taxon>
        <taxon>Craniata</taxon>
        <taxon>Vertebrata</taxon>
        <taxon>Euteleostomi</taxon>
        <taxon>Actinopterygii</taxon>
        <taxon>Neopterygii</taxon>
        <taxon>Teleostei</taxon>
        <taxon>Neoteleostei</taxon>
        <taxon>Acanthomorphata</taxon>
        <taxon>Gobiaria</taxon>
        <taxon>Gobiiformes</taxon>
        <taxon>Gobioidei</taxon>
        <taxon>Gobiidae</taxon>
        <taxon>Gobionellinae</taxon>
        <taxon>Mugilogobius</taxon>
    </lineage>
</organism>
<evidence type="ECO:0000313" key="2">
    <source>
        <dbReference type="EMBL" id="KAK7877889.1"/>
    </source>
</evidence>
<reference evidence="3" key="1">
    <citation type="submission" date="2024-04" db="EMBL/GenBank/DDBJ databases">
        <title>Salinicola lusitanus LLJ914,a marine bacterium isolated from the Okinawa Trough.</title>
        <authorList>
            <person name="Li J."/>
        </authorList>
    </citation>
    <scope>NUCLEOTIDE SEQUENCE [LARGE SCALE GENOMIC DNA]</scope>
</reference>
<dbReference type="AlphaFoldDB" id="A0AAW0MFW6"/>
<sequence>MVATGACGGRLEVGQSSESGPDPGKESQRGYACNKPDWRGYEQQPEDPNHGSSMEEIAPLVKVDRGDFGGRFRGEGEGRDVGTVACFGQVSKRLGRLLKGCPSRSRGAKV</sequence>
<keyword evidence="3" id="KW-1185">Reference proteome</keyword>
<protein>
    <submittedName>
        <fullName evidence="2">Uncharacterized protein</fullName>
    </submittedName>
</protein>
<gene>
    <name evidence="2" type="ORF">WMY93_031460</name>
</gene>
<name>A0AAW0MFW6_9GOBI</name>
<evidence type="ECO:0000313" key="3">
    <source>
        <dbReference type="Proteomes" id="UP001460270"/>
    </source>
</evidence>
<accession>A0AAW0MFW6</accession>
<proteinExistence type="predicted"/>
<feature type="region of interest" description="Disordered" evidence="1">
    <location>
        <begin position="1"/>
        <end position="54"/>
    </location>
</feature>
<dbReference type="Proteomes" id="UP001460270">
    <property type="component" value="Unassembled WGS sequence"/>
</dbReference>
<comment type="caution">
    <text evidence="2">The sequence shown here is derived from an EMBL/GenBank/DDBJ whole genome shotgun (WGS) entry which is preliminary data.</text>
</comment>
<evidence type="ECO:0000256" key="1">
    <source>
        <dbReference type="SAM" id="MobiDB-lite"/>
    </source>
</evidence>